<evidence type="ECO:0000256" key="1">
    <source>
        <dbReference type="SAM" id="Phobius"/>
    </source>
</evidence>
<dbReference type="AlphaFoldDB" id="A0A5C6QEG6"/>
<keyword evidence="1" id="KW-0812">Transmembrane</keyword>
<protein>
    <submittedName>
        <fullName evidence="2">Uncharacterized protein</fullName>
    </submittedName>
</protein>
<keyword evidence="1" id="KW-1133">Transmembrane helix</keyword>
<organism evidence="2 3">
    <name type="scientific">Colwellia demingiae</name>
    <dbReference type="NCBI Taxonomy" id="89401"/>
    <lineage>
        <taxon>Bacteria</taxon>
        <taxon>Pseudomonadati</taxon>
        <taxon>Pseudomonadota</taxon>
        <taxon>Gammaproteobacteria</taxon>
        <taxon>Alteromonadales</taxon>
        <taxon>Colwelliaceae</taxon>
        <taxon>Colwellia</taxon>
    </lineage>
</organism>
<accession>A0A5C6QEG6</accession>
<dbReference type="RefSeq" id="WP_146788956.1">
    <property type="nucleotide sequence ID" value="NZ_VOLT01000006.1"/>
</dbReference>
<proteinExistence type="predicted"/>
<comment type="caution">
    <text evidence="2">The sequence shown here is derived from an EMBL/GenBank/DDBJ whole genome shotgun (WGS) entry which is preliminary data.</text>
</comment>
<name>A0A5C6QEG6_9GAMM</name>
<evidence type="ECO:0000313" key="2">
    <source>
        <dbReference type="EMBL" id="TWX67366.1"/>
    </source>
</evidence>
<feature type="transmembrane region" description="Helical" evidence="1">
    <location>
        <begin position="6"/>
        <end position="28"/>
    </location>
</feature>
<evidence type="ECO:0000313" key="3">
    <source>
        <dbReference type="Proteomes" id="UP000321822"/>
    </source>
</evidence>
<gene>
    <name evidence="2" type="ORF">ESZ36_13815</name>
</gene>
<dbReference type="Proteomes" id="UP000321822">
    <property type="component" value="Unassembled WGS sequence"/>
</dbReference>
<reference evidence="2 3" key="1">
    <citation type="submission" date="2019-07" db="EMBL/GenBank/DDBJ databases">
        <title>Genomes of sea-ice associated Colwellia species.</title>
        <authorList>
            <person name="Bowman J.P."/>
        </authorList>
    </citation>
    <scope>NUCLEOTIDE SEQUENCE [LARGE SCALE GENOMIC DNA]</scope>
    <source>
        <strain evidence="2 3">ACAM 459</strain>
    </source>
</reference>
<dbReference type="EMBL" id="VOLT01000006">
    <property type="protein sequence ID" value="TWX67366.1"/>
    <property type="molecule type" value="Genomic_DNA"/>
</dbReference>
<keyword evidence="3" id="KW-1185">Reference proteome</keyword>
<sequence>MIFPDKSALLGLASTPILIGLPIGILIAVRRGTKKHKVEVTVLFMSLCWSSLSYIVTLNEVEQLGL</sequence>
<keyword evidence="1" id="KW-0472">Membrane</keyword>